<evidence type="ECO:0000313" key="5">
    <source>
        <dbReference type="EMBL" id="SDW59203.1"/>
    </source>
</evidence>
<evidence type="ECO:0000256" key="2">
    <source>
        <dbReference type="ARBA" id="ARBA00023125"/>
    </source>
</evidence>
<dbReference type="PANTHER" id="PTHR42756">
    <property type="entry name" value="TRANSCRIPTIONAL REGULATOR, MARR"/>
    <property type="match status" value="1"/>
</dbReference>
<keyword evidence="2 5" id="KW-0238">DNA-binding</keyword>
<keyword evidence="3" id="KW-0804">Transcription</keyword>
<name>A0A1H2UST4_9FIRM</name>
<keyword evidence="1" id="KW-0805">Transcription regulation</keyword>
<evidence type="ECO:0000256" key="3">
    <source>
        <dbReference type="ARBA" id="ARBA00023163"/>
    </source>
</evidence>
<proteinExistence type="predicted"/>
<dbReference type="GO" id="GO:0003677">
    <property type="term" value="F:DNA binding"/>
    <property type="evidence" value="ECO:0007669"/>
    <property type="project" value="UniProtKB-KW"/>
</dbReference>
<dbReference type="InterPro" id="IPR000835">
    <property type="entry name" value="HTH_MarR-typ"/>
</dbReference>
<accession>A0A1H2UST4</accession>
<dbReference type="AlphaFoldDB" id="A0A1H2UST4"/>
<feature type="domain" description="HTH marR-type" evidence="4">
    <location>
        <begin position="22"/>
        <end position="154"/>
    </location>
</feature>
<evidence type="ECO:0000313" key="6">
    <source>
        <dbReference type="Proteomes" id="UP000182429"/>
    </source>
</evidence>
<dbReference type="GO" id="GO:0003700">
    <property type="term" value="F:DNA-binding transcription factor activity"/>
    <property type="evidence" value="ECO:0007669"/>
    <property type="project" value="InterPro"/>
</dbReference>
<dbReference type="SMART" id="SM00347">
    <property type="entry name" value="HTH_MARR"/>
    <property type="match status" value="1"/>
</dbReference>
<dbReference type="OrthoDB" id="5461037at2"/>
<protein>
    <submittedName>
        <fullName evidence="5">DNA-binding transcriptional regulator, MarR family</fullName>
    </submittedName>
</protein>
<dbReference type="eggNOG" id="COG1846">
    <property type="taxonomic scope" value="Bacteria"/>
</dbReference>
<evidence type="ECO:0000259" key="4">
    <source>
        <dbReference type="PROSITE" id="PS50995"/>
    </source>
</evidence>
<dbReference type="InterPro" id="IPR036390">
    <property type="entry name" value="WH_DNA-bd_sf"/>
</dbReference>
<dbReference type="SUPFAM" id="SSF46785">
    <property type="entry name" value="Winged helix' DNA-binding domain"/>
    <property type="match status" value="1"/>
</dbReference>
<sequence>MRNSERLVTIVAKSTISQRELINDSFTCLFQKMHVLEDYYLKQKGIKDLSSNELRILDITTQMQCPTMGDIAHRSKLSNGTITITMSKLEKKGYAQRIRDEIDKRIVRVKLTPVGLKAVRCRKKFFEELIDHACEDQHIVSDELLLNTLKKISEFFEGVKEEL</sequence>
<dbReference type="InterPro" id="IPR036388">
    <property type="entry name" value="WH-like_DNA-bd_sf"/>
</dbReference>
<reference evidence="5 6" key="1">
    <citation type="submission" date="2016-10" db="EMBL/GenBank/DDBJ databases">
        <authorList>
            <person name="de Groot N.N."/>
        </authorList>
    </citation>
    <scope>NUCLEOTIDE SEQUENCE [LARGE SCALE GENOMIC DNA]</scope>
    <source>
        <strain evidence="5 6">S3b</strain>
    </source>
</reference>
<dbReference type="EMBL" id="FNNF01000024">
    <property type="protein sequence ID" value="SDW59203.1"/>
    <property type="molecule type" value="Genomic_DNA"/>
</dbReference>
<dbReference type="PROSITE" id="PS50995">
    <property type="entry name" value="HTH_MARR_2"/>
    <property type="match status" value="1"/>
</dbReference>
<dbReference type="Proteomes" id="UP000182429">
    <property type="component" value="Unassembled WGS sequence"/>
</dbReference>
<evidence type="ECO:0000256" key="1">
    <source>
        <dbReference type="ARBA" id="ARBA00023015"/>
    </source>
</evidence>
<dbReference type="Gene3D" id="1.10.10.10">
    <property type="entry name" value="Winged helix-like DNA-binding domain superfamily/Winged helix DNA-binding domain"/>
    <property type="match status" value="1"/>
</dbReference>
<dbReference type="Pfam" id="PF01047">
    <property type="entry name" value="MarR"/>
    <property type="match status" value="1"/>
</dbReference>
<gene>
    <name evidence="5" type="ORF">SAMN04487759_12429</name>
</gene>
<dbReference type="PANTHER" id="PTHR42756:SF1">
    <property type="entry name" value="TRANSCRIPTIONAL REPRESSOR OF EMRAB OPERON"/>
    <property type="match status" value="1"/>
</dbReference>
<organism evidence="5 6">
    <name type="scientific">Kandleria vitulina</name>
    <dbReference type="NCBI Taxonomy" id="1630"/>
    <lineage>
        <taxon>Bacteria</taxon>
        <taxon>Bacillati</taxon>
        <taxon>Bacillota</taxon>
        <taxon>Erysipelotrichia</taxon>
        <taxon>Erysipelotrichales</taxon>
        <taxon>Coprobacillaceae</taxon>
        <taxon>Kandleria</taxon>
    </lineage>
</organism>
<dbReference type="STRING" id="1630.SAMN05216514_101145"/>